<evidence type="ECO:0000256" key="5">
    <source>
        <dbReference type="ARBA" id="ARBA00022448"/>
    </source>
</evidence>
<evidence type="ECO:0000256" key="9">
    <source>
        <dbReference type="ARBA" id="ARBA00023225"/>
    </source>
</evidence>
<evidence type="ECO:0000256" key="6">
    <source>
        <dbReference type="ARBA" id="ARBA00022490"/>
    </source>
</evidence>
<keyword evidence="12" id="KW-0969">Cilium</keyword>
<dbReference type="InterPro" id="IPR000563">
    <property type="entry name" value="Flag_FliH"/>
</dbReference>
<dbReference type="GO" id="GO:0003774">
    <property type="term" value="F:cytoskeletal motor activity"/>
    <property type="evidence" value="ECO:0007669"/>
    <property type="project" value="InterPro"/>
</dbReference>
<dbReference type="PRINTS" id="PR01003">
    <property type="entry name" value="FLGFLIH"/>
</dbReference>
<comment type="subcellular location">
    <subcellularLocation>
        <location evidence="2">Cytoplasm</location>
    </subcellularLocation>
</comment>
<organism evidence="12 13">
    <name type="scientific">Nitrogeniibacter mangrovi</name>
    <dbReference type="NCBI Taxonomy" id="2016596"/>
    <lineage>
        <taxon>Bacteria</taxon>
        <taxon>Pseudomonadati</taxon>
        <taxon>Pseudomonadota</taxon>
        <taxon>Betaproteobacteria</taxon>
        <taxon>Rhodocyclales</taxon>
        <taxon>Zoogloeaceae</taxon>
        <taxon>Nitrogeniibacter</taxon>
    </lineage>
</organism>
<dbReference type="KEGG" id="azq:G3580_06130"/>
<dbReference type="InterPro" id="IPR038495">
    <property type="entry name" value="ATPase_E_C"/>
</dbReference>
<dbReference type="SUPFAM" id="SSF160527">
    <property type="entry name" value="V-type ATPase subunit E-like"/>
    <property type="match status" value="1"/>
</dbReference>
<evidence type="ECO:0000313" key="13">
    <source>
        <dbReference type="Proteomes" id="UP000501991"/>
    </source>
</evidence>
<dbReference type="GO" id="GO:0071973">
    <property type="term" value="P:bacterial-type flagellum-dependent cell motility"/>
    <property type="evidence" value="ECO:0007669"/>
    <property type="project" value="InterPro"/>
</dbReference>
<dbReference type="AlphaFoldDB" id="A0A6C1B2P7"/>
<comment type="function">
    <text evidence="1">Needed for flagellar regrowth and assembly.</text>
</comment>
<dbReference type="GO" id="GO:0015031">
    <property type="term" value="P:protein transport"/>
    <property type="evidence" value="ECO:0007669"/>
    <property type="project" value="UniProtKB-KW"/>
</dbReference>
<keyword evidence="12" id="KW-0282">Flagellum</keyword>
<keyword evidence="9" id="KW-1006">Bacterial flagellum protein export</keyword>
<feature type="region of interest" description="Disordered" evidence="10">
    <location>
        <begin position="1"/>
        <end position="61"/>
    </location>
</feature>
<keyword evidence="8" id="KW-0653">Protein transport</keyword>
<dbReference type="GO" id="GO:0044781">
    <property type="term" value="P:bacterial-type flagellum organization"/>
    <property type="evidence" value="ECO:0007669"/>
    <property type="project" value="UniProtKB-KW"/>
</dbReference>
<evidence type="ECO:0000313" key="12">
    <source>
        <dbReference type="EMBL" id="QID17259.1"/>
    </source>
</evidence>
<evidence type="ECO:0000256" key="8">
    <source>
        <dbReference type="ARBA" id="ARBA00022927"/>
    </source>
</evidence>
<protein>
    <recommendedName>
        <fullName evidence="4">Flagellar assembly protein FliH</fullName>
    </recommendedName>
</protein>
<dbReference type="EMBL" id="CP048836">
    <property type="protein sequence ID" value="QID17259.1"/>
    <property type="molecule type" value="Genomic_DNA"/>
</dbReference>
<accession>A0A6C1B2P7</accession>
<dbReference type="RefSeq" id="WP_173764424.1">
    <property type="nucleotide sequence ID" value="NZ_CP048836.1"/>
</dbReference>
<comment type="similarity">
    <text evidence="3">Belongs to the FliH family.</text>
</comment>
<proteinExistence type="inferred from homology"/>
<dbReference type="PANTHER" id="PTHR34982:SF1">
    <property type="entry name" value="FLAGELLAR ASSEMBLY PROTEIN FLIH"/>
    <property type="match status" value="1"/>
</dbReference>
<keyword evidence="6" id="KW-0963">Cytoplasm</keyword>
<dbReference type="GO" id="GO:0009288">
    <property type="term" value="C:bacterial-type flagellum"/>
    <property type="evidence" value="ECO:0007669"/>
    <property type="project" value="InterPro"/>
</dbReference>
<keyword evidence="13" id="KW-1185">Reference proteome</keyword>
<sequence length="227" mass="25600">MSFHRNQAAGAYRRWDPPSFDAPPEPEPAPVELDSPEPPPEPETFEPEADAEPPFKLPTAEDIERIHDEARKEGYAAGYEEATARGRMEALQLHTLVENLDAAMTQLDQDVAEEVLALSLEVARQMVQHSMHEHPAMVVDVVREALHHLPQGRALIHLNPEDASLVREYLGEQLKHNEHRLVEDDTVARGGCRVEAAGSMVDATVQTRWRRIMENLGRDDTEWEAQD</sequence>
<feature type="domain" description="Flagellar assembly protein FliH/Type III secretion system HrpE" evidence="11">
    <location>
        <begin position="89"/>
        <end position="212"/>
    </location>
</feature>
<dbReference type="GO" id="GO:0005829">
    <property type="term" value="C:cytosol"/>
    <property type="evidence" value="ECO:0007669"/>
    <property type="project" value="TreeGrafter"/>
</dbReference>
<gene>
    <name evidence="12" type="ORF">G3580_06130</name>
</gene>
<reference evidence="12 13" key="1">
    <citation type="submission" date="2020-02" db="EMBL/GenBank/DDBJ databases">
        <title>Nitrogenibacter mangrovi gen. nov., sp. nov. isolated from mangrove sediment, a denitrifying betaproteobacterium.</title>
        <authorList>
            <person name="Liao H."/>
            <person name="Tian Y."/>
        </authorList>
    </citation>
    <scope>NUCLEOTIDE SEQUENCE [LARGE SCALE GENOMIC DNA]</scope>
    <source>
        <strain evidence="12 13">M9-3-2</strain>
    </source>
</reference>
<keyword evidence="5" id="KW-0813">Transport</keyword>
<dbReference type="InterPro" id="IPR018035">
    <property type="entry name" value="Flagellar_FliH/T3SS_HrpE"/>
</dbReference>
<evidence type="ECO:0000256" key="1">
    <source>
        <dbReference type="ARBA" id="ARBA00003041"/>
    </source>
</evidence>
<dbReference type="Proteomes" id="UP000501991">
    <property type="component" value="Chromosome"/>
</dbReference>
<evidence type="ECO:0000256" key="3">
    <source>
        <dbReference type="ARBA" id="ARBA00006602"/>
    </source>
</evidence>
<dbReference type="InterPro" id="IPR051472">
    <property type="entry name" value="T3SS_Stator/FliH"/>
</dbReference>
<evidence type="ECO:0000256" key="2">
    <source>
        <dbReference type="ARBA" id="ARBA00004496"/>
    </source>
</evidence>
<evidence type="ECO:0000256" key="10">
    <source>
        <dbReference type="SAM" id="MobiDB-lite"/>
    </source>
</evidence>
<dbReference type="PANTHER" id="PTHR34982">
    <property type="entry name" value="YOP PROTEINS TRANSLOCATION PROTEIN L"/>
    <property type="match status" value="1"/>
</dbReference>
<keyword evidence="7" id="KW-1005">Bacterial flagellum biogenesis</keyword>
<name>A0A6C1B2P7_9RHOO</name>
<evidence type="ECO:0000256" key="4">
    <source>
        <dbReference type="ARBA" id="ARBA00016507"/>
    </source>
</evidence>
<dbReference type="Gene3D" id="3.30.2320.30">
    <property type="entry name" value="ATP synthase, E subunit, C-terminal"/>
    <property type="match status" value="1"/>
</dbReference>
<evidence type="ECO:0000256" key="7">
    <source>
        <dbReference type="ARBA" id="ARBA00022795"/>
    </source>
</evidence>
<dbReference type="Pfam" id="PF02108">
    <property type="entry name" value="FliH"/>
    <property type="match status" value="1"/>
</dbReference>
<evidence type="ECO:0000259" key="11">
    <source>
        <dbReference type="Pfam" id="PF02108"/>
    </source>
</evidence>
<keyword evidence="12" id="KW-0966">Cell projection</keyword>
<feature type="compositionally biased region" description="Pro residues" evidence="10">
    <location>
        <begin position="20"/>
        <end position="29"/>
    </location>
</feature>